<evidence type="ECO:0000313" key="4">
    <source>
        <dbReference type="EMBL" id="TDF99787.1"/>
    </source>
</evidence>
<evidence type="ECO:0000313" key="5">
    <source>
        <dbReference type="Proteomes" id="UP000295636"/>
    </source>
</evidence>
<name>A0A4R5KXI2_9BACL</name>
<feature type="domain" description="N-acetyltransferase" evidence="3">
    <location>
        <begin position="13"/>
        <end position="157"/>
    </location>
</feature>
<evidence type="ECO:0000259" key="3">
    <source>
        <dbReference type="PROSITE" id="PS51186"/>
    </source>
</evidence>
<dbReference type="RefSeq" id="WP_133226510.1">
    <property type="nucleotide sequence ID" value="NZ_SMRT01000002.1"/>
</dbReference>
<dbReference type="PANTHER" id="PTHR43877">
    <property type="entry name" value="AMINOALKYLPHOSPHONATE N-ACETYLTRANSFERASE-RELATED-RELATED"/>
    <property type="match status" value="1"/>
</dbReference>
<dbReference type="CDD" id="cd04301">
    <property type="entry name" value="NAT_SF"/>
    <property type="match status" value="1"/>
</dbReference>
<dbReference type="PANTHER" id="PTHR43877:SF2">
    <property type="entry name" value="AMINOALKYLPHOSPHONATE N-ACETYLTRANSFERASE-RELATED"/>
    <property type="match status" value="1"/>
</dbReference>
<dbReference type="InterPro" id="IPR050832">
    <property type="entry name" value="Bact_Acetyltransf"/>
</dbReference>
<reference evidence="4 5" key="1">
    <citation type="submission" date="2019-03" db="EMBL/GenBank/DDBJ databases">
        <title>This is whole genome sequence of Paenibacillus sp MS74 strain.</title>
        <authorList>
            <person name="Trinh H.N."/>
        </authorList>
    </citation>
    <scope>NUCLEOTIDE SEQUENCE [LARGE SCALE GENOMIC DNA]</scope>
    <source>
        <strain evidence="4 5">MS74</strain>
    </source>
</reference>
<dbReference type="Pfam" id="PF00583">
    <property type="entry name" value="Acetyltransf_1"/>
    <property type="match status" value="1"/>
</dbReference>
<keyword evidence="5" id="KW-1185">Reference proteome</keyword>
<dbReference type="Proteomes" id="UP000295636">
    <property type="component" value="Unassembled WGS sequence"/>
</dbReference>
<organism evidence="4 5">
    <name type="scientific">Paenibacillus piri</name>
    <dbReference type="NCBI Taxonomy" id="2547395"/>
    <lineage>
        <taxon>Bacteria</taxon>
        <taxon>Bacillati</taxon>
        <taxon>Bacillota</taxon>
        <taxon>Bacilli</taxon>
        <taxon>Bacillales</taxon>
        <taxon>Paenibacillaceae</taxon>
        <taxon>Paenibacillus</taxon>
    </lineage>
</organism>
<dbReference type="AlphaFoldDB" id="A0A4R5KXI2"/>
<evidence type="ECO:0000256" key="2">
    <source>
        <dbReference type="ARBA" id="ARBA00023315"/>
    </source>
</evidence>
<accession>A0A4R5KXI2</accession>
<sequence length="157" mass="17763">MYSYRDAKKKDFTAIAAFPVNKQESFYMFPKGSFPLDPEQLFAVSQTRKLPTVIERSGELAGYSCLYDVQEGECCWLGNVIINPVYRGQGAAAYLIETMTNRAASELGMKELLLVCHNTNTKALFLYDKMGFKPYDIKQAQDHDGNQLVGIKMRKPL</sequence>
<comment type="caution">
    <text evidence="4">The sequence shown here is derived from an EMBL/GenBank/DDBJ whole genome shotgun (WGS) entry which is preliminary data.</text>
</comment>
<dbReference type="InterPro" id="IPR000182">
    <property type="entry name" value="GNAT_dom"/>
</dbReference>
<dbReference type="GO" id="GO:0016747">
    <property type="term" value="F:acyltransferase activity, transferring groups other than amino-acyl groups"/>
    <property type="evidence" value="ECO:0007669"/>
    <property type="project" value="InterPro"/>
</dbReference>
<keyword evidence="1 4" id="KW-0808">Transferase</keyword>
<proteinExistence type="predicted"/>
<gene>
    <name evidence="4" type="ORF">E1757_08210</name>
</gene>
<protein>
    <submittedName>
        <fullName evidence="4">GNAT family N-acetyltransferase</fullName>
    </submittedName>
</protein>
<evidence type="ECO:0000256" key="1">
    <source>
        <dbReference type="ARBA" id="ARBA00022679"/>
    </source>
</evidence>
<keyword evidence="2" id="KW-0012">Acyltransferase</keyword>
<dbReference type="InterPro" id="IPR016181">
    <property type="entry name" value="Acyl_CoA_acyltransferase"/>
</dbReference>
<dbReference type="PROSITE" id="PS51186">
    <property type="entry name" value="GNAT"/>
    <property type="match status" value="1"/>
</dbReference>
<dbReference type="SUPFAM" id="SSF55729">
    <property type="entry name" value="Acyl-CoA N-acyltransferases (Nat)"/>
    <property type="match status" value="1"/>
</dbReference>
<dbReference type="OrthoDB" id="45853at2"/>
<dbReference type="Gene3D" id="3.40.630.30">
    <property type="match status" value="1"/>
</dbReference>
<dbReference type="EMBL" id="SMRT01000002">
    <property type="protein sequence ID" value="TDF99787.1"/>
    <property type="molecule type" value="Genomic_DNA"/>
</dbReference>